<accession>A0A5J5E3J3</accession>
<dbReference type="InterPro" id="IPR025427">
    <property type="entry name" value="DUF4160"/>
</dbReference>
<dbReference type="AlphaFoldDB" id="A0A5J5E3J3"/>
<dbReference type="RefSeq" id="WP_081886629.1">
    <property type="nucleotide sequence ID" value="NZ_RZUG01000025.1"/>
</dbReference>
<name>A0A5J5E3J3_9BIFI</name>
<organism evidence="1 2">
    <name type="scientific">Bifidobacterium reuteri</name>
    <dbReference type="NCBI Taxonomy" id="983706"/>
    <lineage>
        <taxon>Bacteria</taxon>
        <taxon>Bacillati</taxon>
        <taxon>Actinomycetota</taxon>
        <taxon>Actinomycetes</taxon>
        <taxon>Bifidobacteriales</taxon>
        <taxon>Bifidobacteriaceae</taxon>
        <taxon>Bifidobacterium</taxon>
    </lineage>
</organism>
<dbReference type="EMBL" id="RZUG01000025">
    <property type="protein sequence ID" value="KAA8823381.1"/>
    <property type="molecule type" value="Genomic_DNA"/>
</dbReference>
<proteinExistence type="predicted"/>
<evidence type="ECO:0000313" key="1">
    <source>
        <dbReference type="EMBL" id="KAA8823381.1"/>
    </source>
</evidence>
<evidence type="ECO:0000313" key="2">
    <source>
        <dbReference type="Proteomes" id="UP000326251"/>
    </source>
</evidence>
<dbReference type="Proteomes" id="UP000326251">
    <property type="component" value="Unassembled WGS sequence"/>
</dbReference>
<protein>
    <submittedName>
        <fullName evidence="1">DUF4160 domain-containing protein</fullName>
    </submittedName>
</protein>
<sequence length="84" mass="9573">MPEICRFNGIRITMNFADHAPPHIHAEYAGHNATYDLSGNSIGAQPLPKRQHTMVVRWISRRRDELHHAWLAASNYSNPGMIEP</sequence>
<reference evidence="1 2" key="1">
    <citation type="journal article" date="2019" name="Syst. Appl. Microbiol.">
        <title>Characterization of Bifidobacterium species in feaces of the Egyptian fruit bat: Description of B. vespertilionis sp. nov. and B. rousetti sp. nov.</title>
        <authorList>
            <person name="Modesto M."/>
            <person name="Satti M."/>
            <person name="Watanabe K."/>
            <person name="Puglisi E."/>
            <person name="Morelli L."/>
            <person name="Huang C.-H."/>
            <person name="Liou J.-S."/>
            <person name="Miyashita M."/>
            <person name="Tamura T."/>
            <person name="Saito S."/>
            <person name="Mori K."/>
            <person name="Huang L."/>
            <person name="Sciavilla P."/>
            <person name="Sandri C."/>
            <person name="Spiezio C."/>
            <person name="Vitali F."/>
            <person name="Cavalieri D."/>
            <person name="Perpetuini G."/>
            <person name="Tofalo R."/>
            <person name="Bonetti A."/>
            <person name="Arita M."/>
            <person name="Mattarelli P."/>
        </authorList>
    </citation>
    <scope>NUCLEOTIDE SEQUENCE [LARGE SCALE GENOMIC DNA]</scope>
    <source>
        <strain evidence="1 2">RST19</strain>
    </source>
</reference>
<gene>
    <name evidence="1" type="ORF">EMO92_10175</name>
</gene>
<dbReference type="Pfam" id="PF13711">
    <property type="entry name" value="DUF4160"/>
    <property type="match status" value="1"/>
</dbReference>
<comment type="caution">
    <text evidence="1">The sequence shown here is derived from an EMBL/GenBank/DDBJ whole genome shotgun (WGS) entry which is preliminary data.</text>
</comment>